<keyword evidence="6 10" id="KW-0378">Hydrolase</keyword>
<proteinExistence type="inferred from homology"/>
<dbReference type="EC" id="3.1.1.-" evidence="10"/>
<keyword evidence="3" id="KW-0119">Carbohydrate metabolism</keyword>
<keyword evidence="12" id="KW-1185">Reference proteome</keyword>
<dbReference type="OrthoDB" id="3039123at2759"/>
<keyword evidence="8" id="KW-1015">Disulfide bond</keyword>
<dbReference type="InParanoid" id="W2SBI7"/>
<evidence type="ECO:0000256" key="6">
    <source>
        <dbReference type="ARBA" id="ARBA00022801"/>
    </source>
</evidence>
<keyword evidence="4" id="KW-0479">Metal-binding</keyword>
<dbReference type="Pfam" id="PF07519">
    <property type="entry name" value="Tannase"/>
    <property type="match status" value="1"/>
</dbReference>
<evidence type="ECO:0000313" key="11">
    <source>
        <dbReference type="EMBL" id="ETN46101.1"/>
    </source>
</evidence>
<name>W2SBI7_CYPE1</name>
<organism evidence="11 12">
    <name type="scientific">Cyphellophora europaea (strain CBS 101466)</name>
    <name type="common">Phialophora europaea</name>
    <dbReference type="NCBI Taxonomy" id="1220924"/>
    <lineage>
        <taxon>Eukaryota</taxon>
        <taxon>Fungi</taxon>
        <taxon>Dikarya</taxon>
        <taxon>Ascomycota</taxon>
        <taxon>Pezizomycotina</taxon>
        <taxon>Eurotiomycetes</taxon>
        <taxon>Chaetothyriomycetidae</taxon>
        <taxon>Chaetothyriales</taxon>
        <taxon>Cyphellophoraceae</taxon>
        <taxon>Cyphellophora</taxon>
    </lineage>
</organism>
<dbReference type="EMBL" id="KB822711">
    <property type="protein sequence ID" value="ETN46101.1"/>
    <property type="molecule type" value="Genomic_DNA"/>
</dbReference>
<dbReference type="GeneID" id="19967624"/>
<evidence type="ECO:0000256" key="10">
    <source>
        <dbReference type="RuleBase" id="RU361238"/>
    </source>
</evidence>
<feature type="chain" id="PRO_5005149969" description="Carboxylic ester hydrolase" evidence="10">
    <location>
        <begin position="25"/>
        <end position="540"/>
    </location>
</feature>
<evidence type="ECO:0000256" key="7">
    <source>
        <dbReference type="ARBA" id="ARBA00022837"/>
    </source>
</evidence>
<keyword evidence="3" id="KW-0624">Polysaccharide degradation</keyword>
<evidence type="ECO:0000256" key="1">
    <source>
        <dbReference type="ARBA" id="ARBA00006249"/>
    </source>
</evidence>
<sequence>MVLLGASLAAVASLLIAYSHPVTSLGFETDCSAFAASLALENSTIHFSQHVPAGSNLTFPDNPETCTRPFQLVPVDICRVVLSVATSSRSSTRIEAWLPQASNWTGRVLSTANGGISGCIQYEDLAYGASLGFASLGSNGGHDGMTGVPFLNNEDVVADFAWRALHTTAQVAKSIAPQFYSQNYTKSYYLGCSTGGRQGWKSAQSFPEDFDGIVAGAPALAFNNLTSWSGSFYQIFQAAGSDGFPPMPSWPSIDDSILAQCDALDGAEDGIVETATLCNAIYRPEALICDSSTTNSSTCITALQAGTIRTLFSPLYGKDGALVYPSLPATPGVAQLANAFYGPAPFLYTVDWYQNAVYNDPSFDVAKLTPEDWAFAWSLNPGDSNTWSGDLSAFRDRGSKILHYHGQNDGIITPLNSERYYDYVSRTLATPAEELDDFYRFFRISGMEHCGGGPGASNIGNSAAGMGASLEPQDNVLMAMVKWVEEGSAPDTVTGVKYVGQEDQVPGAPPAEGPRPVEYERKHCRYPYRNVFEEGEWKCV</sequence>
<comment type="catalytic activity">
    <reaction evidence="9">
        <text>feruloyl-polysaccharide + H2O = ferulate + polysaccharide.</text>
        <dbReference type="EC" id="3.1.1.73"/>
    </reaction>
</comment>
<dbReference type="GO" id="GO:0046872">
    <property type="term" value="F:metal ion binding"/>
    <property type="evidence" value="ECO:0007669"/>
    <property type="project" value="UniProtKB-KW"/>
</dbReference>
<dbReference type="PANTHER" id="PTHR33938:SF15">
    <property type="entry name" value="FERULOYL ESTERASE B-RELATED"/>
    <property type="match status" value="1"/>
</dbReference>
<evidence type="ECO:0000313" key="12">
    <source>
        <dbReference type="Proteomes" id="UP000030752"/>
    </source>
</evidence>
<evidence type="ECO:0000256" key="4">
    <source>
        <dbReference type="ARBA" id="ARBA00022723"/>
    </source>
</evidence>
<dbReference type="eggNOG" id="ENOG502QPXZ">
    <property type="taxonomic scope" value="Eukaryota"/>
</dbReference>
<dbReference type="HOGENOM" id="CLU_014819_1_0_1"/>
<evidence type="ECO:0000256" key="8">
    <source>
        <dbReference type="ARBA" id="ARBA00023157"/>
    </source>
</evidence>
<dbReference type="InterPro" id="IPR011118">
    <property type="entry name" value="Tannase/feruloyl_esterase"/>
</dbReference>
<keyword evidence="5 10" id="KW-0732">Signal</keyword>
<dbReference type="SUPFAM" id="SSF53474">
    <property type="entry name" value="alpha/beta-Hydrolases"/>
    <property type="match status" value="1"/>
</dbReference>
<evidence type="ECO:0000256" key="9">
    <source>
        <dbReference type="ARBA" id="ARBA00034075"/>
    </source>
</evidence>
<protein>
    <recommendedName>
        <fullName evidence="10">Carboxylic ester hydrolase</fullName>
        <ecNumber evidence="10">3.1.1.-</ecNumber>
    </recommendedName>
</protein>
<keyword evidence="3" id="KW-0858">Xylan degradation</keyword>
<dbReference type="PANTHER" id="PTHR33938">
    <property type="entry name" value="FERULOYL ESTERASE B-RELATED"/>
    <property type="match status" value="1"/>
</dbReference>
<dbReference type="GO" id="GO:0030600">
    <property type="term" value="F:feruloyl esterase activity"/>
    <property type="evidence" value="ECO:0007669"/>
    <property type="project" value="UniProtKB-EC"/>
</dbReference>
<dbReference type="RefSeq" id="XP_008710813.1">
    <property type="nucleotide sequence ID" value="XM_008712591.1"/>
</dbReference>
<dbReference type="Proteomes" id="UP000030752">
    <property type="component" value="Unassembled WGS sequence"/>
</dbReference>
<reference evidence="11 12" key="1">
    <citation type="submission" date="2013-03" db="EMBL/GenBank/DDBJ databases">
        <title>The Genome Sequence of Phialophora europaea CBS 101466.</title>
        <authorList>
            <consortium name="The Broad Institute Genomics Platform"/>
            <person name="Cuomo C."/>
            <person name="de Hoog S."/>
            <person name="Gorbushina A."/>
            <person name="Walker B."/>
            <person name="Young S.K."/>
            <person name="Zeng Q."/>
            <person name="Gargeya S."/>
            <person name="Fitzgerald M."/>
            <person name="Haas B."/>
            <person name="Abouelleil A."/>
            <person name="Allen A.W."/>
            <person name="Alvarado L."/>
            <person name="Arachchi H.M."/>
            <person name="Berlin A.M."/>
            <person name="Chapman S.B."/>
            <person name="Gainer-Dewar J."/>
            <person name="Goldberg J."/>
            <person name="Griggs A."/>
            <person name="Gujja S."/>
            <person name="Hansen M."/>
            <person name="Howarth C."/>
            <person name="Imamovic A."/>
            <person name="Ireland A."/>
            <person name="Larimer J."/>
            <person name="McCowan C."/>
            <person name="Murphy C."/>
            <person name="Pearson M."/>
            <person name="Poon T.W."/>
            <person name="Priest M."/>
            <person name="Roberts A."/>
            <person name="Saif S."/>
            <person name="Shea T."/>
            <person name="Sisk P."/>
            <person name="Sykes S."/>
            <person name="Wortman J."/>
            <person name="Nusbaum C."/>
            <person name="Birren B."/>
        </authorList>
    </citation>
    <scope>NUCLEOTIDE SEQUENCE [LARGE SCALE GENOMIC DNA]</scope>
    <source>
        <strain evidence="11 12">CBS 101466</strain>
    </source>
</reference>
<feature type="signal peptide" evidence="10">
    <location>
        <begin position="1"/>
        <end position="24"/>
    </location>
</feature>
<dbReference type="GO" id="GO:0045493">
    <property type="term" value="P:xylan catabolic process"/>
    <property type="evidence" value="ECO:0007669"/>
    <property type="project" value="UniProtKB-KW"/>
</dbReference>
<dbReference type="AlphaFoldDB" id="W2SBI7"/>
<dbReference type="VEuPathDB" id="FungiDB:HMPREF1541_00285"/>
<comment type="similarity">
    <text evidence="1 10">Belongs to the tannase family.</text>
</comment>
<gene>
    <name evidence="11" type="ORF">HMPREF1541_00285</name>
</gene>
<keyword evidence="7" id="KW-0106">Calcium</keyword>
<keyword evidence="2" id="KW-0719">Serine esterase</keyword>
<evidence type="ECO:0000256" key="3">
    <source>
        <dbReference type="ARBA" id="ARBA00022651"/>
    </source>
</evidence>
<dbReference type="InterPro" id="IPR029058">
    <property type="entry name" value="AB_hydrolase_fold"/>
</dbReference>
<accession>W2SBI7</accession>
<evidence type="ECO:0000256" key="2">
    <source>
        <dbReference type="ARBA" id="ARBA00022487"/>
    </source>
</evidence>
<evidence type="ECO:0000256" key="5">
    <source>
        <dbReference type="ARBA" id="ARBA00022729"/>
    </source>
</evidence>